<dbReference type="EMBL" id="JABFCT010000001">
    <property type="protein sequence ID" value="KAF5879334.1"/>
    <property type="molecule type" value="Genomic_DNA"/>
</dbReference>
<feature type="region of interest" description="Disordered" evidence="1">
    <location>
        <begin position="30"/>
        <end position="50"/>
    </location>
</feature>
<feature type="compositionally biased region" description="Polar residues" evidence="1">
    <location>
        <begin position="35"/>
        <end position="50"/>
    </location>
</feature>
<organism evidence="2 3">
    <name type="scientific">Botrytis fragariae</name>
    <dbReference type="NCBI Taxonomy" id="1964551"/>
    <lineage>
        <taxon>Eukaryota</taxon>
        <taxon>Fungi</taxon>
        <taxon>Dikarya</taxon>
        <taxon>Ascomycota</taxon>
        <taxon>Pezizomycotina</taxon>
        <taxon>Leotiomycetes</taxon>
        <taxon>Helotiales</taxon>
        <taxon>Sclerotiniaceae</taxon>
        <taxon>Botrytis</taxon>
    </lineage>
</organism>
<proteinExistence type="predicted"/>
<dbReference type="AlphaFoldDB" id="A0A8H6B505"/>
<dbReference type="Proteomes" id="UP000531561">
    <property type="component" value="Unassembled WGS sequence"/>
</dbReference>
<protein>
    <submittedName>
        <fullName evidence="2">Uncharacterized protein</fullName>
    </submittedName>
</protein>
<accession>A0A8H6B505</accession>
<evidence type="ECO:0000313" key="2">
    <source>
        <dbReference type="EMBL" id="KAF5879334.1"/>
    </source>
</evidence>
<name>A0A8H6B505_9HELO</name>
<dbReference type="RefSeq" id="XP_037198278.1">
    <property type="nucleotide sequence ID" value="XM_037336912.1"/>
</dbReference>
<evidence type="ECO:0000313" key="3">
    <source>
        <dbReference type="Proteomes" id="UP000531561"/>
    </source>
</evidence>
<comment type="caution">
    <text evidence="2">The sequence shown here is derived from an EMBL/GenBank/DDBJ whole genome shotgun (WGS) entry which is preliminary data.</text>
</comment>
<dbReference type="GeneID" id="59260604"/>
<evidence type="ECO:0000256" key="1">
    <source>
        <dbReference type="SAM" id="MobiDB-lite"/>
    </source>
</evidence>
<gene>
    <name evidence="2" type="ORF">Bfra_006542</name>
</gene>
<reference evidence="2 3" key="1">
    <citation type="journal article" date="2020" name="Phytopathology">
        <title>A high-quality genome resource of Botrytis fragariae, a new and rapidly spreading fungal pathogen causing strawberry gray mold in the U.S.A.</title>
        <authorList>
            <person name="Wu Y."/>
            <person name="Saski C.A."/>
            <person name="Schnabel G."/>
            <person name="Xiao S."/>
            <person name="Hu M."/>
        </authorList>
    </citation>
    <scope>NUCLEOTIDE SEQUENCE [LARGE SCALE GENOMIC DNA]</scope>
    <source>
        <strain evidence="2 3">BVB16</strain>
    </source>
</reference>
<keyword evidence="3" id="KW-1185">Reference proteome</keyword>
<sequence length="131" mass="15116">MRVTSTVLEYMRYETDRLLDRQNRLSVGVHRSRGKSNFATKSGPTEYQNTGIGQMKIPPFGRTYTVIRSIAIILMTRMFKAEAQKRKRKHNDGMPPDLFKNLQMTIDGPLDLRSTAIQRYSRTATDPEADY</sequence>